<evidence type="ECO:0000256" key="3">
    <source>
        <dbReference type="ARBA" id="ARBA00023295"/>
    </source>
</evidence>
<reference evidence="9 10" key="1">
    <citation type="journal article" date="2019" name="Environ. Microbiol.">
        <title>Species interactions and distinct microbial communities in high Arctic permafrost affected cryosols are associated with the CH4 and CO2 gas fluxes.</title>
        <authorList>
            <person name="Altshuler I."/>
            <person name="Hamel J."/>
            <person name="Turney S."/>
            <person name="Magnuson E."/>
            <person name="Levesque R."/>
            <person name="Greer C."/>
            <person name="Whyte L.G."/>
        </authorList>
    </citation>
    <scope>NUCLEOTIDE SEQUENCE [LARGE SCALE GENOMIC DNA]</scope>
    <source>
        <strain evidence="9 10">S9.2P</strain>
    </source>
</reference>
<dbReference type="Gene3D" id="2.60.40.1180">
    <property type="entry name" value="Golgi alpha-mannosidase II"/>
    <property type="match status" value="2"/>
</dbReference>
<dbReference type="AlphaFoldDB" id="A0A502GZP2"/>
<dbReference type="InterPro" id="IPR048395">
    <property type="entry name" value="Glyco_hydro_31_C"/>
</dbReference>
<dbReference type="Pfam" id="PF17137">
    <property type="entry name" value="DUF5110"/>
    <property type="match status" value="1"/>
</dbReference>
<dbReference type="CDD" id="cd06604">
    <property type="entry name" value="GH31_glucosidase_II_MalA"/>
    <property type="match status" value="1"/>
</dbReference>
<feature type="domain" description="Glycoside hydrolase family 31 TIM barrel" evidence="5">
    <location>
        <begin position="254"/>
        <end position="579"/>
    </location>
</feature>
<organism evidence="9 10">
    <name type="scientific">Hymenobacter nivis</name>
    <dbReference type="NCBI Taxonomy" id="1850093"/>
    <lineage>
        <taxon>Bacteria</taxon>
        <taxon>Pseudomonadati</taxon>
        <taxon>Bacteroidota</taxon>
        <taxon>Cytophagia</taxon>
        <taxon>Cytophagales</taxon>
        <taxon>Hymenobacteraceae</taxon>
        <taxon>Hymenobacter</taxon>
    </lineage>
</organism>
<feature type="domain" description="Glycosyl hydrolase family 31 C-terminal" evidence="8">
    <location>
        <begin position="587"/>
        <end position="673"/>
    </location>
</feature>
<accession>A0A502GZP2</accession>
<comment type="similarity">
    <text evidence="1 4">Belongs to the glycosyl hydrolase 31 family.</text>
</comment>
<evidence type="ECO:0000313" key="10">
    <source>
        <dbReference type="Proteomes" id="UP000317646"/>
    </source>
</evidence>
<dbReference type="Gene3D" id="2.60.40.1760">
    <property type="entry name" value="glycosyl hydrolase (family 31)"/>
    <property type="match status" value="1"/>
</dbReference>
<dbReference type="SUPFAM" id="SSF74650">
    <property type="entry name" value="Galactose mutarotase-like"/>
    <property type="match status" value="1"/>
</dbReference>
<dbReference type="InterPro" id="IPR033403">
    <property type="entry name" value="DUF5110"/>
</dbReference>
<evidence type="ECO:0000259" key="5">
    <source>
        <dbReference type="Pfam" id="PF01055"/>
    </source>
</evidence>
<feature type="domain" description="Glycoside hydrolase family 31 N-terminal" evidence="6">
    <location>
        <begin position="39"/>
        <end position="211"/>
    </location>
</feature>
<sequence>MVNDLAATAHQDHTAGHVRHAEELSPGRYLFGCDNGVRLALTVVTDKILRFRYLTDGPLLPDFSYAVPADAALPAPTFLEFVEKADHYRLTTARLICTVQKEGLRTRVLDRSGTVLSDDEKGFHWQYDDETGNDIVKMSKQVPPGVHYYGLGDKPANMNLRGHRFTNWGSDTYGYTKGSDPLYKNIPFYHVLHQKIAHGIFFDNTFRSYFDFAAERADVTSFWANGGELNYYFIYGPTLLEVAQDYTMLTGPAELPPLWTLGYQQCKWSYYPESNVKEIAQGLRERQIPCDAIYLDIDYMDGYRCFTWHPTHFPEPKRMVQELAADGFKTVVIIDPGIKIDPGYSVYKEGIANDFFCRRADGPLMKGTVWPGLCNFPDYTKPQVREWWAGLFEGLIKDVGVAGVWNDMNEPAVFEKGTFPPDVRFDYDGQSASHLKAHNVYGMQMARATNEGVKRFSYPKRPFTITRSTYAGGQRYSSGWTGDNIASWEHLWLANIQCQRLSISGFSFIGSDIGGFIDTPDGELYARWIALGAFHPFFRTHSSGDHGDQEPWSFGEPYTSLARHFIELRYRLLPYMYTAFWQYSTQGTPMLRPLTFLDQNDPETYLRMAEFSLGDNLLVCPITSPGTDGRWMYLPRGDWYYYWTDGLQAGGTEVWASADLTRIPLFVKAGAVVPMQPVLQYVGEKVVDQLTLHVYYKNGTAESCLYDDGGEGYAYQEQGQQTVRRFTATGTATELVLAQAIEGPYQPAYATYRVVLHGLPLVATGALADGQPAELLSIELETGLVLPGFVVGTGFGELRVSLAAGAPAEIPAGAPAPPAA</sequence>
<dbReference type="SUPFAM" id="SSF51011">
    <property type="entry name" value="Glycosyl hydrolase domain"/>
    <property type="match status" value="1"/>
</dbReference>
<feature type="domain" description="DUF5110" evidence="7">
    <location>
        <begin position="689"/>
        <end position="758"/>
    </location>
</feature>
<dbReference type="GO" id="GO:0030246">
    <property type="term" value="F:carbohydrate binding"/>
    <property type="evidence" value="ECO:0007669"/>
    <property type="project" value="InterPro"/>
</dbReference>
<dbReference type="InterPro" id="IPR017853">
    <property type="entry name" value="GH"/>
</dbReference>
<protein>
    <submittedName>
        <fullName evidence="9">DUF4968 domain-containing protein</fullName>
    </submittedName>
</protein>
<evidence type="ECO:0000313" key="9">
    <source>
        <dbReference type="EMBL" id="TPG67571.1"/>
    </source>
</evidence>
<dbReference type="Proteomes" id="UP000317646">
    <property type="component" value="Unassembled WGS sequence"/>
</dbReference>
<dbReference type="PANTHER" id="PTHR22762">
    <property type="entry name" value="ALPHA-GLUCOSIDASE"/>
    <property type="match status" value="1"/>
</dbReference>
<dbReference type="Pfam" id="PF21365">
    <property type="entry name" value="Glyco_hydro_31_3rd"/>
    <property type="match status" value="1"/>
</dbReference>
<evidence type="ECO:0000259" key="7">
    <source>
        <dbReference type="Pfam" id="PF17137"/>
    </source>
</evidence>
<dbReference type="InterPro" id="IPR025887">
    <property type="entry name" value="Glyco_hydro_31_N_dom"/>
</dbReference>
<gene>
    <name evidence="9" type="ORF">EAH73_07665</name>
</gene>
<keyword evidence="3 4" id="KW-0326">Glycosidase</keyword>
<evidence type="ECO:0000259" key="8">
    <source>
        <dbReference type="Pfam" id="PF21365"/>
    </source>
</evidence>
<dbReference type="InterPro" id="IPR011013">
    <property type="entry name" value="Gal_mutarotase_sf_dom"/>
</dbReference>
<evidence type="ECO:0000256" key="1">
    <source>
        <dbReference type="ARBA" id="ARBA00007806"/>
    </source>
</evidence>
<dbReference type="PROSITE" id="PS00129">
    <property type="entry name" value="GLYCOSYL_HYDROL_F31_1"/>
    <property type="match status" value="1"/>
</dbReference>
<evidence type="ECO:0000256" key="4">
    <source>
        <dbReference type="RuleBase" id="RU361185"/>
    </source>
</evidence>
<dbReference type="EMBL" id="RCYZ01000002">
    <property type="protein sequence ID" value="TPG67571.1"/>
    <property type="molecule type" value="Genomic_DNA"/>
</dbReference>
<evidence type="ECO:0000259" key="6">
    <source>
        <dbReference type="Pfam" id="PF13802"/>
    </source>
</evidence>
<comment type="caution">
    <text evidence="9">The sequence shown here is derived from an EMBL/GenBank/DDBJ whole genome shotgun (WGS) entry which is preliminary data.</text>
</comment>
<dbReference type="InterPro" id="IPR000322">
    <property type="entry name" value="Glyco_hydro_31_TIM"/>
</dbReference>
<dbReference type="InterPro" id="IPR030458">
    <property type="entry name" value="Glyco_hydro_31_AS"/>
</dbReference>
<keyword evidence="2 4" id="KW-0378">Hydrolase</keyword>
<dbReference type="CDD" id="cd14752">
    <property type="entry name" value="GH31_N"/>
    <property type="match status" value="1"/>
</dbReference>
<dbReference type="GO" id="GO:0005975">
    <property type="term" value="P:carbohydrate metabolic process"/>
    <property type="evidence" value="ECO:0007669"/>
    <property type="project" value="InterPro"/>
</dbReference>
<dbReference type="GO" id="GO:0004553">
    <property type="term" value="F:hydrolase activity, hydrolyzing O-glycosyl compounds"/>
    <property type="evidence" value="ECO:0007669"/>
    <property type="project" value="InterPro"/>
</dbReference>
<dbReference type="InterPro" id="IPR013780">
    <property type="entry name" value="Glyco_hydro_b"/>
</dbReference>
<dbReference type="Pfam" id="PF01055">
    <property type="entry name" value="Glyco_hydro_31_2nd"/>
    <property type="match status" value="1"/>
</dbReference>
<name>A0A502GZP2_9BACT</name>
<dbReference type="PANTHER" id="PTHR22762:SF120">
    <property type="entry name" value="HETEROGLYCAN GLUCOSIDASE 1"/>
    <property type="match status" value="1"/>
</dbReference>
<proteinExistence type="inferred from homology"/>
<evidence type="ECO:0000256" key="2">
    <source>
        <dbReference type="ARBA" id="ARBA00022801"/>
    </source>
</evidence>
<dbReference type="OrthoDB" id="176168at2"/>
<dbReference type="Gene3D" id="3.20.20.80">
    <property type="entry name" value="Glycosidases"/>
    <property type="match status" value="2"/>
</dbReference>
<keyword evidence="10" id="KW-1185">Reference proteome</keyword>
<dbReference type="Pfam" id="PF13802">
    <property type="entry name" value="Gal_mutarotas_2"/>
    <property type="match status" value="1"/>
</dbReference>
<dbReference type="SUPFAM" id="SSF51445">
    <property type="entry name" value="(Trans)glycosidases"/>
    <property type="match status" value="1"/>
</dbReference>